<dbReference type="GO" id="GO:0008967">
    <property type="term" value="F:phosphoglycolate phosphatase activity"/>
    <property type="evidence" value="ECO:0007669"/>
    <property type="project" value="TreeGrafter"/>
</dbReference>
<dbReference type="PANTHER" id="PTHR43434">
    <property type="entry name" value="PHOSPHOGLYCOLATE PHOSPHATASE"/>
    <property type="match status" value="1"/>
</dbReference>
<dbReference type="NCBIfam" id="TIGR01549">
    <property type="entry name" value="HAD-SF-IA-v1"/>
    <property type="match status" value="1"/>
</dbReference>
<dbReference type="InterPro" id="IPR041492">
    <property type="entry name" value="HAD_2"/>
</dbReference>
<dbReference type="InterPro" id="IPR023198">
    <property type="entry name" value="PGP-like_dom2"/>
</dbReference>
<dbReference type="Gene3D" id="3.40.50.1000">
    <property type="entry name" value="HAD superfamily/HAD-like"/>
    <property type="match status" value="1"/>
</dbReference>
<dbReference type="InterPro" id="IPR006439">
    <property type="entry name" value="HAD-SF_hydro_IA"/>
</dbReference>
<dbReference type="Pfam" id="PF13419">
    <property type="entry name" value="HAD_2"/>
    <property type="match status" value="1"/>
</dbReference>
<dbReference type="SFLD" id="SFLDG01135">
    <property type="entry name" value="C1.5.6:_HAD__Beta-PGM__Phospha"/>
    <property type="match status" value="1"/>
</dbReference>
<dbReference type="SFLD" id="SFLDG01129">
    <property type="entry name" value="C1.5:_HAD__Beta-PGM__Phosphata"/>
    <property type="match status" value="1"/>
</dbReference>
<dbReference type="GO" id="GO:0006281">
    <property type="term" value="P:DNA repair"/>
    <property type="evidence" value="ECO:0007669"/>
    <property type="project" value="TreeGrafter"/>
</dbReference>
<dbReference type="Proteomes" id="UP000055702">
    <property type="component" value="Unassembled WGS sequence"/>
</dbReference>
<name>A0A125BES2_SHEFR</name>
<sequence>MILNIKDKAYELIIFDWDGTLMDTVGKIVSCMQHVAQELILPIPTEQQIRDVIGLSLLKIMPILFAGHQNHQQIIDCYRRHHVANEQPTPLFEGVESLISNLHAAGYQLAVATGKGRDGLDKVLALTGLGQYFHATRCADDAKSKPHPEMLHSLLSHFNVAADRAIMIGDSIHDLTMANNAGMASIGVSYGAHNEARLKTLNPRAIVDQPLAIHDYL</sequence>
<dbReference type="InterPro" id="IPR023214">
    <property type="entry name" value="HAD_sf"/>
</dbReference>
<protein>
    <submittedName>
        <fullName evidence="1">HAD family hydrolase</fullName>
    </submittedName>
</protein>
<dbReference type="NCBIfam" id="TIGR01509">
    <property type="entry name" value="HAD-SF-IA-v3"/>
    <property type="match status" value="1"/>
</dbReference>
<dbReference type="EMBL" id="LRDC01000011">
    <property type="protein sequence ID" value="KVX02693.1"/>
    <property type="molecule type" value="Genomic_DNA"/>
</dbReference>
<dbReference type="InterPro" id="IPR036412">
    <property type="entry name" value="HAD-like_sf"/>
</dbReference>
<dbReference type="SFLD" id="SFLDS00003">
    <property type="entry name" value="Haloacid_Dehalogenase"/>
    <property type="match status" value="1"/>
</dbReference>
<dbReference type="RefSeq" id="WP_059745159.1">
    <property type="nucleotide sequence ID" value="NZ_LRDC01000011.1"/>
</dbReference>
<evidence type="ECO:0000313" key="2">
    <source>
        <dbReference type="Proteomes" id="UP000055702"/>
    </source>
</evidence>
<proteinExistence type="predicted"/>
<dbReference type="GO" id="GO:0005829">
    <property type="term" value="C:cytosol"/>
    <property type="evidence" value="ECO:0007669"/>
    <property type="project" value="TreeGrafter"/>
</dbReference>
<dbReference type="Gene3D" id="1.10.150.240">
    <property type="entry name" value="Putative phosphatase, domain 2"/>
    <property type="match status" value="1"/>
</dbReference>
<dbReference type="AlphaFoldDB" id="A0A125BES2"/>
<keyword evidence="1" id="KW-0378">Hydrolase</keyword>
<evidence type="ECO:0000313" key="1">
    <source>
        <dbReference type="EMBL" id="KVX02693.1"/>
    </source>
</evidence>
<comment type="caution">
    <text evidence="1">The sequence shown here is derived from an EMBL/GenBank/DDBJ whole genome shotgun (WGS) entry which is preliminary data.</text>
</comment>
<organism evidence="1">
    <name type="scientific">Shewanella frigidimarina</name>
    <dbReference type="NCBI Taxonomy" id="56812"/>
    <lineage>
        <taxon>Bacteria</taxon>
        <taxon>Pseudomonadati</taxon>
        <taxon>Pseudomonadota</taxon>
        <taxon>Gammaproteobacteria</taxon>
        <taxon>Alteromonadales</taxon>
        <taxon>Shewanellaceae</taxon>
        <taxon>Shewanella</taxon>
    </lineage>
</organism>
<dbReference type="PANTHER" id="PTHR43434:SF24">
    <property type="entry name" value="HYDROLASE-RELATED"/>
    <property type="match status" value="1"/>
</dbReference>
<dbReference type="NCBIfam" id="TIGR01662">
    <property type="entry name" value="HAD-SF-IIIA"/>
    <property type="match status" value="1"/>
</dbReference>
<dbReference type="FunFam" id="3.40.50.1000:FF:000022">
    <property type="entry name" value="Phosphoglycolate phosphatase"/>
    <property type="match status" value="1"/>
</dbReference>
<dbReference type="SUPFAM" id="SSF56784">
    <property type="entry name" value="HAD-like"/>
    <property type="match status" value="1"/>
</dbReference>
<accession>A0A125BES2</accession>
<reference evidence="1 2" key="1">
    <citation type="submission" date="2016-01" db="EMBL/GenBank/DDBJ databases">
        <title>Draft genome of the antarctic isolate Shewanella frigidimarina Ag06-30.</title>
        <authorList>
            <person name="Parmeciano Di Noto G."/>
            <person name="Vazquez S."/>
            <person name="Mac Cormack W."/>
            <person name="Iriarte A."/>
            <person name="Quiroga C."/>
        </authorList>
    </citation>
    <scope>NUCLEOTIDE SEQUENCE [LARGE SCALE GENOMIC DNA]</scope>
    <source>
        <strain evidence="1 2">Ag06-30</strain>
    </source>
</reference>
<dbReference type="InterPro" id="IPR050155">
    <property type="entry name" value="HAD-like_hydrolase_sf"/>
</dbReference>
<dbReference type="InterPro" id="IPR006549">
    <property type="entry name" value="HAD-SF_hydro_IIIA"/>
</dbReference>
<gene>
    <name evidence="1" type="ORF">AWJ07_13390</name>
</gene>